<dbReference type="CDD" id="cd16153">
    <property type="entry name" value="sulfatase_like"/>
    <property type="match status" value="1"/>
</dbReference>
<accession>A0A7X0H9G5</accession>
<gene>
    <name evidence="4" type="ORF">HNQ40_003625</name>
</gene>
<dbReference type="Proteomes" id="UP000541810">
    <property type="component" value="Unassembled WGS sequence"/>
</dbReference>
<keyword evidence="5" id="KW-1185">Reference proteome</keyword>
<dbReference type="GO" id="GO:0046872">
    <property type="term" value="F:metal ion binding"/>
    <property type="evidence" value="ECO:0007669"/>
    <property type="project" value="UniProtKB-KW"/>
</dbReference>
<sequence length="586" mass="66536">MWIVTDDQRPDSLQAYNRAVFGTDDSPLGYVESPVADALAAEGTLFINAFNNSPACGPSRGSFHSGRYPFRNGHYAFEQTHQEPDFTRPVIMQTLRDLGYTSASFGKSDSYIYRWGPGQGFHDPGHWDHRIHFKNQLQKVGYGDLFGNTAYTKNWTKLGQAEWAHYPDGSVKEYFLSRVDGPITEDDKRIRAEVEEEFDILRSYTRGGNKNLIIGGVNPMPADKTVDARVVDEFESHLANADQGYKTVWGLDVQGPDSSKPVLMHLGFHLPHTPVLPPKSIRERFQQETYKVPEFDKEAEVSKLPPQLDRLFKAMNFDDMTDDEKQQAIQDYYAFCAHGDALMGRAIESFKEYSAKQDRDWLIIFLVGDHSWHLGEQGIEAKFGPWHHSVGNAIIMASSDKSLVPAGKVYNGLVEYVDLAPTLIQTAGGDIASEQFDYLDGYSLLDVVHERKPKRDYILGEMNLVIGPRAYLHSERFRFSMRTRPFDNWVNEKQLGKNLQWALKAPVEKVDLALYDLKYDPMERNNVAADPEYVELAAFFRDKLGRIVLGDGRIECDWSKPNTYHISNFAEGADDKKLDIPAELIP</sequence>
<evidence type="ECO:0000313" key="4">
    <source>
        <dbReference type="EMBL" id="MBB6431742.1"/>
    </source>
</evidence>
<protein>
    <submittedName>
        <fullName evidence="4">Arylsulfatase A-like enzyme</fullName>
    </submittedName>
</protein>
<dbReference type="EMBL" id="JACHGY010000002">
    <property type="protein sequence ID" value="MBB6431742.1"/>
    <property type="molecule type" value="Genomic_DNA"/>
</dbReference>
<evidence type="ECO:0000256" key="1">
    <source>
        <dbReference type="ARBA" id="ARBA00022723"/>
    </source>
</evidence>
<evidence type="ECO:0000256" key="2">
    <source>
        <dbReference type="ARBA" id="ARBA00022801"/>
    </source>
</evidence>
<dbReference type="InterPro" id="IPR000917">
    <property type="entry name" value="Sulfatase_N"/>
</dbReference>
<dbReference type="GO" id="GO:0005737">
    <property type="term" value="C:cytoplasm"/>
    <property type="evidence" value="ECO:0007669"/>
    <property type="project" value="TreeGrafter"/>
</dbReference>
<dbReference type="Gene3D" id="3.40.720.10">
    <property type="entry name" value="Alkaline Phosphatase, subunit A"/>
    <property type="match status" value="1"/>
</dbReference>
<dbReference type="InterPro" id="IPR017850">
    <property type="entry name" value="Alkaline_phosphatase_core_sf"/>
</dbReference>
<dbReference type="RefSeq" id="WP_221435643.1">
    <property type="nucleotide sequence ID" value="NZ_JACHGY010000002.1"/>
</dbReference>
<dbReference type="Pfam" id="PF00884">
    <property type="entry name" value="Sulfatase"/>
    <property type="match status" value="1"/>
</dbReference>
<dbReference type="GO" id="GO:0008484">
    <property type="term" value="F:sulfuric ester hydrolase activity"/>
    <property type="evidence" value="ECO:0007669"/>
    <property type="project" value="TreeGrafter"/>
</dbReference>
<reference evidence="4 5" key="1">
    <citation type="submission" date="2020-08" db="EMBL/GenBank/DDBJ databases">
        <title>Genomic Encyclopedia of Type Strains, Phase IV (KMG-IV): sequencing the most valuable type-strain genomes for metagenomic binning, comparative biology and taxonomic classification.</title>
        <authorList>
            <person name="Goeker M."/>
        </authorList>
    </citation>
    <scope>NUCLEOTIDE SEQUENCE [LARGE SCALE GENOMIC DNA]</scope>
    <source>
        <strain evidence="4 5">DSM 103725</strain>
    </source>
</reference>
<proteinExistence type="predicted"/>
<dbReference type="PANTHER" id="PTHR45953">
    <property type="entry name" value="IDURONATE 2-SULFATASE"/>
    <property type="match status" value="1"/>
</dbReference>
<comment type="caution">
    <text evidence="4">The sequence shown here is derived from an EMBL/GenBank/DDBJ whole genome shotgun (WGS) entry which is preliminary data.</text>
</comment>
<evidence type="ECO:0000259" key="3">
    <source>
        <dbReference type="Pfam" id="PF00884"/>
    </source>
</evidence>
<dbReference type="AlphaFoldDB" id="A0A7X0H9G5"/>
<dbReference type="SUPFAM" id="SSF53649">
    <property type="entry name" value="Alkaline phosphatase-like"/>
    <property type="match status" value="1"/>
</dbReference>
<evidence type="ECO:0000313" key="5">
    <source>
        <dbReference type="Proteomes" id="UP000541810"/>
    </source>
</evidence>
<keyword evidence="1" id="KW-0479">Metal-binding</keyword>
<organism evidence="4 5">
    <name type="scientific">Algisphaera agarilytica</name>
    <dbReference type="NCBI Taxonomy" id="1385975"/>
    <lineage>
        <taxon>Bacteria</taxon>
        <taxon>Pseudomonadati</taxon>
        <taxon>Planctomycetota</taxon>
        <taxon>Phycisphaerae</taxon>
        <taxon>Phycisphaerales</taxon>
        <taxon>Phycisphaeraceae</taxon>
        <taxon>Algisphaera</taxon>
    </lineage>
</organism>
<name>A0A7X0H9G5_9BACT</name>
<dbReference type="PANTHER" id="PTHR45953:SF1">
    <property type="entry name" value="IDURONATE 2-SULFATASE"/>
    <property type="match status" value="1"/>
</dbReference>
<feature type="domain" description="Sulfatase N-terminal" evidence="3">
    <location>
        <begin position="2"/>
        <end position="428"/>
    </location>
</feature>
<keyword evidence="2" id="KW-0378">Hydrolase</keyword>